<accession>A0A5A7PAI7</accession>
<keyword evidence="1" id="KW-0371">Homeobox</keyword>
<dbReference type="GO" id="GO:0003677">
    <property type="term" value="F:DNA binding"/>
    <property type="evidence" value="ECO:0007669"/>
    <property type="project" value="UniProtKB-KW"/>
</dbReference>
<protein>
    <submittedName>
        <fullName evidence="1">Homeobox protein MSX-1</fullName>
    </submittedName>
</protein>
<dbReference type="Proteomes" id="UP000325081">
    <property type="component" value="Unassembled WGS sequence"/>
</dbReference>
<dbReference type="EMBL" id="BKCP01004113">
    <property type="protein sequence ID" value="GER29624.1"/>
    <property type="molecule type" value="Genomic_DNA"/>
</dbReference>
<evidence type="ECO:0000313" key="2">
    <source>
        <dbReference type="Proteomes" id="UP000325081"/>
    </source>
</evidence>
<organism evidence="1 2">
    <name type="scientific">Striga asiatica</name>
    <name type="common">Asiatic witchweed</name>
    <name type="synonym">Buchnera asiatica</name>
    <dbReference type="NCBI Taxonomy" id="4170"/>
    <lineage>
        <taxon>Eukaryota</taxon>
        <taxon>Viridiplantae</taxon>
        <taxon>Streptophyta</taxon>
        <taxon>Embryophyta</taxon>
        <taxon>Tracheophyta</taxon>
        <taxon>Spermatophyta</taxon>
        <taxon>Magnoliopsida</taxon>
        <taxon>eudicotyledons</taxon>
        <taxon>Gunneridae</taxon>
        <taxon>Pentapetalae</taxon>
        <taxon>asterids</taxon>
        <taxon>lamiids</taxon>
        <taxon>Lamiales</taxon>
        <taxon>Orobanchaceae</taxon>
        <taxon>Buchnereae</taxon>
        <taxon>Striga</taxon>
    </lineage>
</organism>
<comment type="caution">
    <text evidence="1">The sequence shown here is derived from an EMBL/GenBank/DDBJ whole genome shotgun (WGS) entry which is preliminary data.</text>
</comment>
<proteinExistence type="predicted"/>
<reference evidence="2" key="1">
    <citation type="journal article" date="2019" name="Curr. Biol.">
        <title>Genome Sequence of Striga asiatica Provides Insight into the Evolution of Plant Parasitism.</title>
        <authorList>
            <person name="Yoshida S."/>
            <person name="Kim S."/>
            <person name="Wafula E.K."/>
            <person name="Tanskanen J."/>
            <person name="Kim Y.M."/>
            <person name="Honaas L."/>
            <person name="Yang Z."/>
            <person name="Spallek T."/>
            <person name="Conn C.E."/>
            <person name="Ichihashi Y."/>
            <person name="Cheong K."/>
            <person name="Cui S."/>
            <person name="Der J.P."/>
            <person name="Gundlach H."/>
            <person name="Jiao Y."/>
            <person name="Hori C."/>
            <person name="Ishida J.K."/>
            <person name="Kasahara H."/>
            <person name="Kiba T."/>
            <person name="Kim M.S."/>
            <person name="Koo N."/>
            <person name="Laohavisit A."/>
            <person name="Lee Y.H."/>
            <person name="Lumba S."/>
            <person name="McCourt P."/>
            <person name="Mortimer J.C."/>
            <person name="Mutuku J.M."/>
            <person name="Nomura T."/>
            <person name="Sasaki-Sekimoto Y."/>
            <person name="Seto Y."/>
            <person name="Wang Y."/>
            <person name="Wakatake T."/>
            <person name="Sakakibara H."/>
            <person name="Demura T."/>
            <person name="Yamaguchi S."/>
            <person name="Yoneyama K."/>
            <person name="Manabe R.I."/>
            <person name="Nelson D.C."/>
            <person name="Schulman A.H."/>
            <person name="Timko M.P."/>
            <person name="dePamphilis C.W."/>
            <person name="Choi D."/>
            <person name="Shirasu K."/>
        </authorList>
    </citation>
    <scope>NUCLEOTIDE SEQUENCE [LARGE SCALE GENOMIC DNA]</scope>
    <source>
        <strain evidence="2">cv. UVA1</strain>
    </source>
</reference>
<sequence length="216" mass="24682">MFNLGRQILVHQVFMLLHRPKPCNQILQRNRKQSVNIFTRNINPPIQTLSRINKHQIHQTPIHLPALLHRGFLLQLLGYPRHSARLVQPEAVQRARIITHFEMGDFCELPTSEVVEVEKLGDTSSEARVSGYHTLHFFTVASEYHDYVAFVHVGHHLLKSLLPVILVTFALVCAPVWPMVSEEGHVRGFSLANLDGEASTFFVDQHLLGPTPELQW</sequence>
<gene>
    <name evidence="1" type="ORF">STAS_05503</name>
</gene>
<name>A0A5A7PAI7_STRAF</name>
<keyword evidence="2" id="KW-1185">Reference proteome</keyword>
<evidence type="ECO:0000313" key="1">
    <source>
        <dbReference type="EMBL" id="GER29624.1"/>
    </source>
</evidence>
<keyword evidence="1" id="KW-0238">DNA-binding</keyword>
<dbReference type="AlphaFoldDB" id="A0A5A7PAI7"/>